<organism evidence="4 5">
    <name type="scientific">Lederbergia ruris</name>
    <dbReference type="NCBI Taxonomy" id="217495"/>
    <lineage>
        <taxon>Bacteria</taxon>
        <taxon>Bacillati</taxon>
        <taxon>Bacillota</taxon>
        <taxon>Bacilli</taxon>
        <taxon>Bacillales</taxon>
        <taxon>Bacillaceae</taxon>
        <taxon>Lederbergia</taxon>
    </lineage>
</organism>
<dbReference type="RefSeq" id="WP_212965484.1">
    <property type="nucleotide sequence ID" value="NZ_BORB01000003.1"/>
</dbReference>
<dbReference type="PANTHER" id="PTHR38481">
    <property type="entry name" value="HYALURONATE LYASE"/>
    <property type="match status" value="1"/>
</dbReference>
<dbReference type="InterPro" id="IPR011013">
    <property type="entry name" value="Gal_mutarotase_sf_dom"/>
</dbReference>
<dbReference type="InterPro" id="IPR003159">
    <property type="entry name" value="Lyase_8_central_dom"/>
</dbReference>
<dbReference type="Pfam" id="PF08124">
    <property type="entry name" value="Lyase_8_N"/>
    <property type="match status" value="1"/>
</dbReference>
<dbReference type="InterPro" id="IPR038970">
    <property type="entry name" value="Lyase_8"/>
</dbReference>
<dbReference type="PANTHER" id="PTHR38481:SF1">
    <property type="entry name" value="HYALURONATE LYASE"/>
    <property type="match status" value="1"/>
</dbReference>
<dbReference type="Gene3D" id="1.50.10.100">
    <property type="entry name" value="Chondroitin AC/alginate lyase"/>
    <property type="match status" value="1"/>
</dbReference>
<name>A0ABQ4KEE3_9BACI</name>
<dbReference type="Gene3D" id="2.70.98.10">
    <property type="match status" value="1"/>
</dbReference>
<dbReference type="Proteomes" id="UP000679950">
    <property type="component" value="Unassembled WGS sequence"/>
</dbReference>
<protein>
    <recommendedName>
        <fullName evidence="6">Hyaluronate lyase</fullName>
    </recommendedName>
</protein>
<feature type="domain" description="Polysaccharide lyase 8 N-terminal alpha-helical" evidence="3">
    <location>
        <begin position="44"/>
        <end position="368"/>
    </location>
</feature>
<dbReference type="SUPFAM" id="SSF48230">
    <property type="entry name" value="Chondroitin AC/alginate lyase"/>
    <property type="match status" value="1"/>
</dbReference>
<feature type="domain" description="Polysaccharide lyase family 8 central" evidence="2">
    <location>
        <begin position="411"/>
        <end position="672"/>
    </location>
</feature>
<evidence type="ECO:0000313" key="5">
    <source>
        <dbReference type="Proteomes" id="UP000679950"/>
    </source>
</evidence>
<dbReference type="InterPro" id="IPR008929">
    <property type="entry name" value="Chondroitin_lyas"/>
</dbReference>
<dbReference type="CDD" id="cd01083">
    <property type="entry name" value="GAG_Lyase"/>
    <property type="match status" value="1"/>
</dbReference>
<accession>A0ABQ4KEE3</accession>
<proteinExistence type="inferred from homology"/>
<dbReference type="InterPro" id="IPR012970">
    <property type="entry name" value="Lyase_8_alpha_N"/>
</dbReference>
<dbReference type="EMBL" id="BORB01000003">
    <property type="protein sequence ID" value="GIN56337.1"/>
    <property type="molecule type" value="Genomic_DNA"/>
</dbReference>
<gene>
    <name evidence="4" type="ORF">J8TS2_06560</name>
</gene>
<evidence type="ECO:0000259" key="3">
    <source>
        <dbReference type="Pfam" id="PF08124"/>
    </source>
</evidence>
<dbReference type="InterPro" id="IPR014718">
    <property type="entry name" value="GH-type_carb-bd"/>
</dbReference>
<evidence type="ECO:0000259" key="2">
    <source>
        <dbReference type="Pfam" id="PF02278"/>
    </source>
</evidence>
<sequence>MKKAFFFVLTVGLIVSMFLPMGKIQAAGGEELELQSYEKMRGKWFNRLTGNDQYNPNDPHIAAYVENLASKVTNDQQTGYWDTLDRSKDRGHLWGDLTSTSNSDDISTNYYRLRDMAYAYVMKGSKLYQNEELREDIINGLDWMYANRYNENQPQYGNWWNWEIGAPAALKDLLVLMYDDLTESQMADYIKAIDNFVPNSTDRVRFPGVIETGANRTDKALIVSVRGIVGKNGNKIAEARDALSREFKYTTSGDGFYQDSSFIQHDHVPYTGSYGSVLVDGLSNLLSLLQETPWEVTDPNVKNVYHWAKDSFAPLMYKGAMMDMVRGRAISRQNSSDHTTGRTITLSLLRLTEGLPPEQAVEIKSMVKEWIQSDTTFDDYFAGLNIYDVILAKNLMNDSSIEPSGDMTKKQVFAAMDRVVHHRPEFALGISMSSKRISSMEMGTHSGAENTKGWHTGYGMTYLYNGDLKQYSHDYWPTVDMFRLAGTTTDGAKGSPLESWSPYFSSKTWVGGSTMDGLYGAAGMEFDLENSTLTGKKSWFMFDDEIVAVGSGITGNDDRKAETIIENRQLNHNGDNRLIVDGETQSNDTGWKESLDQVKWAHLQGNVAKSDIGYFFPENSPVSALRESRTGSWSDINVDGSSDPITRHYLSLAFDHGVNPKEADYEYVLLPGKPPRKQSNMRRIRISKFLKTV</sequence>
<evidence type="ECO:0000313" key="4">
    <source>
        <dbReference type="EMBL" id="GIN56337.1"/>
    </source>
</evidence>
<dbReference type="SUPFAM" id="SSF74650">
    <property type="entry name" value="Galactose mutarotase-like"/>
    <property type="match status" value="1"/>
</dbReference>
<reference evidence="4 5" key="1">
    <citation type="submission" date="2021-03" db="EMBL/GenBank/DDBJ databases">
        <title>Antimicrobial resistance genes in bacteria isolated from Japanese honey, and their potential for conferring macrolide and lincosamide resistance in the American foulbrood pathogen Paenibacillus larvae.</title>
        <authorList>
            <person name="Okamoto M."/>
            <person name="Kumagai M."/>
            <person name="Kanamori H."/>
            <person name="Takamatsu D."/>
        </authorList>
    </citation>
    <scope>NUCLEOTIDE SEQUENCE [LARGE SCALE GENOMIC DNA]</scope>
    <source>
        <strain evidence="4 5">J8TS2</strain>
    </source>
</reference>
<dbReference type="Pfam" id="PF02278">
    <property type="entry name" value="Lyase_8"/>
    <property type="match status" value="1"/>
</dbReference>
<evidence type="ECO:0000256" key="1">
    <source>
        <dbReference type="ARBA" id="ARBA00006699"/>
    </source>
</evidence>
<comment type="caution">
    <text evidence="4">The sequence shown here is derived from an EMBL/GenBank/DDBJ whole genome shotgun (WGS) entry which is preliminary data.</text>
</comment>
<keyword evidence="5" id="KW-1185">Reference proteome</keyword>
<comment type="similarity">
    <text evidence="1">Belongs to the polysaccharide lyase 8 family.</text>
</comment>
<evidence type="ECO:0008006" key="6">
    <source>
        <dbReference type="Google" id="ProtNLM"/>
    </source>
</evidence>